<dbReference type="KEGG" id="ssm:Spirs_2572"/>
<accession>E1R4E1</accession>
<gene>
    <name evidence="1" type="ordered locus">Spirs_2572</name>
</gene>
<dbReference type="EMBL" id="CP002116">
    <property type="protein sequence ID" value="ADK81682.1"/>
    <property type="molecule type" value="Genomic_DNA"/>
</dbReference>
<evidence type="ECO:0000313" key="2">
    <source>
        <dbReference type="Proteomes" id="UP000002318"/>
    </source>
</evidence>
<sequence>MGEQKGILEIMYGGSYSTTSENPFLIFDEVHHGKIYP</sequence>
<name>E1R4E1_SEDSS</name>
<organism evidence="1 2">
    <name type="scientific">Sediminispirochaeta smaragdinae (strain DSM 11293 / JCM 15392 / SEBR 4228)</name>
    <name type="common">Spirochaeta smaragdinae</name>
    <dbReference type="NCBI Taxonomy" id="573413"/>
    <lineage>
        <taxon>Bacteria</taxon>
        <taxon>Pseudomonadati</taxon>
        <taxon>Spirochaetota</taxon>
        <taxon>Spirochaetia</taxon>
        <taxon>Spirochaetales</taxon>
        <taxon>Spirochaetaceae</taxon>
        <taxon>Sediminispirochaeta</taxon>
    </lineage>
</organism>
<reference evidence="1 2" key="1">
    <citation type="journal article" date="2010" name="Stand. Genomic Sci.">
        <title>Complete genome sequence of Spirochaeta smaragdinae type strain (SEBR 4228).</title>
        <authorList>
            <person name="Mavromatis K."/>
            <person name="Yasawong M."/>
            <person name="Chertkov O."/>
            <person name="Lapidus A."/>
            <person name="Lucas S."/>
            <person name="Nolan M."/>
            <person name="Del Rio T.G."/>
            <person name="Tice H."/>
            <person name="Cheng J.F."/>
            <person name="Pitluck S."/>
            <person name="Liolios K."/>
            <person name="Ivanova N."/>
            <person name="Tapia R."/>
            <person name="Han C."/>
            <person name="Bruce D."/>
            <person name="Goodwin L."/>
            <person name="Pati A."/>
            <person name="Chen A."/>
            <person name="Palaniappan K."/>
            <person name="Land M."/>
            <person name="Hauser L."/>
            <person name="Chang Y.J."/>
            <person name="Jeffries C.D."/>
            <person name="Detter J.C."/>
            <person name="Rohde M."/>
            <person name="Brambilla E."/>
            <person name="Spring S."/>
            <person name="Goker M."/>
            <person name="Sikorski J."/>
            <person name="Woyke T."/>
            <person name="Bristow J."/>
            <person name="Eisen J.A."/>
            <person name="Markowitz V."/>
            <person name="Hugenholtz P."/>
            <person name="Klenk H.P."/>
            <person name="Kyrpides N.C."/>
        </authorList>
    </citation>
    <scope>NUCLEOTIDE SEQUENCE [LARGE SCALE GENOMIC DNA]</scope>
    <source>
        <strain evidence="2">DSM 11293 / JCM 15392 / SEBR 4228</strain>
    </source>
</reference>
<dbReference type="Proteomes" id="UP000002318">
    <property type="component" value="Chromosome"/>
</dbReference>
<protein>
    <submittedName>
        <fullName evidence="1">Uncharacterized protein</fullName>
    </submittedName>
</protein>
<evidence type="ECO:0000313" key="1">
    <source>
        <dbReference type="EMBL" id="ADK81682.1"/>
    </source>
</evidence>
<dbReference type="AlphaFoldDB" id="E1R4E1"/>
<proteinExistence type="predicted"/>
<dbReference type="HOGENOM" id="CLU_3348793_0_0_12"/>
<keyword evidence="2" id="KW-1185">Reference proteome</keyword>